<evidence type="ECO:0000313" key="1">
    <source>
        <dbReference type="EMBL" id="CAA2973369.1"/>
    </source>
</evidence>
<organism evidence="1 2">
    <name type="scientific">Olea europaea subsp. europaea</name>
    <dbReference type="NCBI Taxonomy" id="158383"/>
    <lineage>
        <taxon>Eukaryota</taxon>
        <taxon>Viridiplantae</taxon>
        <taxon>Streptophyta</taxon>
        <taxon>Embryophyta</taxon>
        <taxon>Tracheophyta</taxon>
        <taxon>Spermatophyta</taxon>
        <taxon>Magnoliopsida</taxon>
        <taxon>eudicotyledons</taxon>
        <taxon>Gunneridae</taxon>
        <taxon>Pentapetalae</taxon>
        <taxon>asterids</taxon>
        <taxon>lamiids</taxon>
        <taxon>Lamiales</taxon>
        <taxon>Oleaceae</taxon>
        <taxon>Oleeae</taxon>
        <taxon>Olea</taxon>
    </lineage>
</organism>
<name>A0A8S0R399_OLEEU</name>
<dbReference type="PANTHER" id="PTHR37230:SF1">
    <property type="entry name" value="OS06G0731300 PROTEIN"/>
    <property type="match status" value="1"/>
</dbReference>
<keyword evidence="2" id="KW-1185">Reference proteome</keyword>
<protein>
    <submittedName>
        <fullName evidence="1">ATP-dependent zinc metalloprotease FTSH 12, chloroplastic</fullName>
    </submittedName>
</protein>
<reference evidence="1 2" key="1">
    <citation type="submission" date="2019-12" db="EMBL/GenBank/DDBJ databases">
        <authorList>
            <person name="Alioto T."/>
            <person name="Alioto T."/>
            <person name="Gomez Garrido J."/>
        </authorList>
    </citation>
    <scope>NUCLEOTIDE SEQUENCE [LARGE SCALE GENOMIC DNA]</scope>
</reference>
<dbReference type="PANTHER" id="PTHR37230">
    <property type="entry name" value="OS06G0731300 PROTEIN"/>
    <property type="match status" value="1"/>
</dbReference>
<dbReference type="EMBL" id="CACTIH010002100">
    <property type="protein sequence ID" value="CAA2973369.1"/>
    <property type="molecule type" value="Genomic_DNA"/>
</dbReference>
<evidence type="ECO:0000313" key="2">
    <source>
        <dbReference type="Proteomes" id="UP000594638"/>
    </source>
</evidence>
<gene>
    <name evidence="1" type="ORF">OLEA9_A006058</name>
</gene>
<sequence>MDIISFIQRVAFDSIFVQCSTLAFLLHHFLVDGLRDQKRNTRRFKLRDYNAFQRSVDSLFSKHVKVKAGETFRISSALPETVASVAVAATVVGAAATILRRRTKSSEVTEDLAEVDNNSFCGFGDSLILFTAFESGSGNIPEEAGYLLLNMSRKEMPAYSYQRSEVQKRFVEEDYTEREDDTECSQNNIKEIIDHDVKLNIEDKKSLKEELGLSVENQDTVGTWRDSLQAWKEILLAEKLSDQLDSLNAKYSVEFEKKEVENSLRKDVVEKKLDSSEVAAVVFTEDLKRLYVTIKEGFPLEYTVDIPLDPFLFEAITVAGVEVDLLQKRQIYYFLKVVFA</sequence>
<dbReference type="Gramene" id="OE9A006058T1">
    <property type="protein sequence ID" value="OE9A006058C1"/>
    <property type="gene ID" value="OE9A006058"/>
</dbReference>
<dbReference type="AlphaFoldDB" id="A0A8S0R399"/>
<dbReference type="Proteomes" id="UP000594638">
    <property type="component" value="Unassembled WGS sequence"/>
</dbReference>
<dbReference type="GO" id="GO:0008237">
    <property type="term" value="F:metallopeptidase activity"/>
    <property type="evidence" value="ECO:0007669"/>
    <property type="project" value="UniProtKB-KW"/>
</dbReference>
<comment type="caution">
    <text evidence="1">The sequence shown here is derived from an EMBL/GenBank/DDBJ whole genome shotgun (WGS) entry which is preliminary data.</text>
</comment>
<dbReference type="OrthoDB" id="2016403at2759"/>
<proteinExistence type="predicted"/>
<keyword evidence="1" id="KW-0645">Protease</keyword>
<keyword evidence="1" id="KW-0378">Hydrolase</keyword>
<keyword evidence="1" id="KW-0482">Metalloprotease</keyword>
<accession>A0A8S0R399</accession>